<gene>
    <name evidence="1" type="ORF">HAX54_020591</name>
</gene>
<dbReference type="Proteomes" id="UP000823775">
    <property type="component" value="Unassembled WGS sequence"/>
</dbReference>
<organism evidence="1 2">
    <name type="scientific">Datura stramonium</name>
    <name type="common">Jimsonweed</name>
    <name type="synonym">Common thornapple</name>
    <dbReference type="NCBI Taxonomy" id="4076"/>
    <lineage>
        <taxon>Eukaryota</taxon>
        <taxon>Viridiplantae</taxon>
        <taxon>Streptophyta</taxon>
        <taxon>Embryophyta</taxon>
        <taxon>Tracheophyta</taxon>
        <taxon>Spermatophyta</taxon>
        <taxon>Magnoliopsida</taxon>
        <taxon>eudicotyledons</taxon>
        <taxon>Gunneridae</taxon>
        <taxon>Pentapetalae</taxon>
        <taxon>asterids</taxon>
        <taxon>lamiids</taxon>
        <taxon>Solanales</taxon>
        <taxon>Solanaceae</taxon>
        <taxon>Solanoideae</taxon>
        <taxon>Datureae</taxon>
        <taxon>Datura</taxon>
    </lineage>
</organism>
<keyword evidence="2" id="KW-1185">Reference proteome</keyword>
<dbReference type="EMBL" id="JACEIK010002483">
    <property type="protein sequence ID" value="MCD9561468.1"/>
    <property type="molecule type" value="Genomic_DNA"/>
</dbReference>
<reference evidence="1 2" key="1">
    <citation type="journal article" date="2021" name="BMC Genomics">
        <title>Datura genome reveals duplications of psychoactive alkaloid biosynthetic genes and high mutation rate following tissue culture.</title>
        <authorList>
            <person name="Rajewski A."/>
            <person name="Carter-House D."/>
            <person name="Stajich J."/>
            <person name="Litt A."/>
        </authorList>
    </citation>
    <scope>NUCLEOTIDE SEQUENCE [LARGE SCALE GENOMIC DNA]</scope>
    <source>
        <strain evidence="1">AR-01</strain>
    </source>
</reference>
<proteinExistence type="predicted"/>
<feature type="non-terminal residue" evidence="1">
    <location>
        <position position="1"/>
    </location>
</feature>
<protein>
    <submittedName>
        <fullName evidence="1">Uncharacterized protein</fullName>
    </submittedName>
</protein>
<evidence type="ECO:0000313" key="2">
    <source>
        <dbReference type="Proteomes" id="UP000823775"/>
    </source>
</evidence>
<evidence type="ECO:0000313" key="1">
    <source>
        <dbReference type="EMBL" id="MCD9561468.1"/>
    </source>
</evidence>
<sequence length="109" mass="12911">YNIFDPFLNSIQRPRIIQRVITRLVVYGGTLVGRLLRITQQAVVSNSDSFIESFYDLDEKFPIFLCVSIGYDLRGFWGVIPLDCDDLFGHMIDWVTLFLWKNRRFFRLL</sequence>
<comment type="caution">
    <text evidence="1">The sequence shown here is derived from an EMBL/GenBank/DDBJ whole genome shotgun (WGS) entry which is preliminary data.</text>
</comment>
<accession>A0ABS8UTE9</accession>
<name>A0ABS8UTE9_DATST</name>